<evidence type="ECO:0000259" key="10">
    <source>
        <dbReference type="Pfam" id="PF02518"/>
    </source>
</evidence>
<keyword evidence="5" id="KW-0547">Nucleotide-binding</keyword>
<dbReference type="PANTHER" id="PTHR24421">
    <property type="entry name" value="NITRATE/NITRITE SENSOR PROTEIN NARX-RELATED"/>
    <property type="match status" value="1"/>
</dbReference>
<keyword evidence="7" id="KW-0067">ATP-binding</keyword>
<name>A0ABY5ZG13_9ACTN</name>
<feature type="transmembrane region" description="Helical" evidence="9">
    <location>
        <begin position="138"/>
        <end position="156"/>
    </location>
</feature>
<proteinExistence type="predicted"/>
<evidence type="ECO:0000256" key="5">
    <source>
        <dbReference type="ARBA" id="ARBA00022741"/>
    </source>
</evidence>
<dbReference type="InterPro" id="IPR036890">
    <property type="entry name" value="HATPase_C_sf"/>
</dbReference>
<gene>
    <name evidence="12" type="ORF">Drose_16585</name>
</gene>
<dbReference type="Gene3D" id="3.30.565.10">
    <property type="entry name" value="Histidine kinase-like ATPase, C-terminal domain"/>
    <property type="match status" value="1"/>
</dbReference>
<keyword evidence="3" id="KW-0597">Phosphoprotein</keyword>
<dbReference type="Proteomes" id="UP001058271">
    <property type="component" value="Chromosome"/>
</dbReference>
<keyword evidence="9" id="KW-0472">Membrane</keyword>
<dbReference type="Gene3D" id="1.20.5.1930">
    <property type="match status" value="1"/>
</dbReference>
<evidence type="ECO:0000256" key="8">
    <source>
        <dbReference type="ARBA" id="ARBA00023012"/>
    </source>
</evidence>
<evidence type="ECO:0000256" key="4">
    <source>
        <dbReference type="ARBA" id="ARBA00022679"/>
    </source>
</evidence>
<keyword evidence="13" id="KW-1185">Reference proteome</keyword>
<dbReference type="SUPFAM" id="SSF55874">
    <property type="entry name" value="ATPase domain of HSP90 chaperone/DNA topoisomerase II/histidine kinase"/>
    <property type="match status" value="1"/>
</dbReference>
<feature type="transmembrane region" description="Helical" evidence="9">
    <location>
        <begin position="12"/>
        <end position="29"/>
    </location>
</feature>
<evidence type="ECO:0000313" key="13">
    <source>
        <dbReference type="Proteomes" id="UP001058271"/>
    </source>
</evidence>
<keyword evidence="6 12" id="KW-0418">Kinase</keyword>
<dbReference type="InterPro" id="IPR003594">
    <property type="entry name" value="HATPase_dom"/>
</dbReference>
<dbReference type="PANTHER" id="PTHR24421:SF10">
    <property type="entry name" value="NITRATE_NITRITE SENSOR PROTEIN NARQ"/>
    <property type="match status" value="1"/>
</dbReference>
<evidence type="ECO:0000259" key="11">
    <source>
        <dbReference type="Pfam" id="PF07730"/>
    </source>
</evidence>
<evidence type="ECO:0000256" key="9">
    <source>
        <dbReference type="SAM" id="Phobius"/>
    </source>
</evidence>
<evidence type="ECO:0000256" key="2">
    <source>
        <dbReference type="ARBA" id="ARBA00012438"/>
    </source>
</evidence>
<keyword evidence="4" id="KW-0808">Transferase</keyword>
<dbReference type="RefSeq" id="WP_260729115.1">
    <property type="nucleotide sequence ID" value="NZ_BAAABS010000048.1"/>
</dbReference>
<evidence type="ECO:0000256" key="3">
    <source>
        <dbReference type="ARBA" id="ARBA00022553"/>
    </source>
</evidence>
<dbReference type="GO" id="GO:0016301">
    <property type="term" value="F:kinase activity"/>
    <property type="evidence" value="ECO:0007669"/>
    <property type="project" value="UniProtKB-KW"/>
</dbReference>
<evidence type="ECO:0000256" key="1">
    <source>
        <dbReference type="ARBA" id="ARBA00000085"/>
    </source>
</evidence>
<evidence type="ECO:0000256" key="7">
    <source>
        <dbReference type="ARBA" id="ARBA00022840"/>
    </source>
</evidence>
<dbReference type="CDD" id="cd16917">
    <property type="entry name" value="HATPase_UhpB-NarQ-NarX-like"/>
    <property type="match status" value="1"/>
</dbReference>
<feature type="transmembrane region" description="Helical" evidence="9">
    <location>
        <begin position="107"/>
        <end position="126"/>
    </location>
</feature>
<keyword evidence="8" id="KW-0902">Two-component regulatory system</keyword>
<reference evidence="12" key="1">
    <citation type="submission" date="2021-04" db="EMBL/GenBank/DDBJ databases">
        <title>Biosynthetic gene clusters of Dactylosporangioum roseum.</title>
        <authorList>
            <person name="Hartkoorn R.C."/>
            <person name="Beaudoing E."/>
            <person name="Hot D."/>
            <person name="Moureu S."/>
        </authorList>
    </citation>
    <scope>NUCLEOTIDE SEQUENCE</scope>
    <source>
        <strain evidence="12">NRRL B-16295</strain>
    </source>
</reference>
<dbReference type="InterPro" id="IPR050482">
    <property type="entry name" value="Sensor_HK_TwoCompSys"/>
</dbReference>
<organism evidence="12 13">
    <name type="scientific">Dactylosporangium roseum</name>
    <dbReference type="NCBI Taxonomy" id="47989"/>
    <lineage>
        <taxon>Bacteria</taxon>
        <taxon>Bacillati</taxon>
        <taxon>Actinomycetota</taxon>
        <taxon>Actinomycetes</taxon>
        <taxon>Micromonosporales</taxon>
        <taxon>Micromonosporaceae</taxon>
        <taxon>Dactylosporangium</taxon>
    </lineage>
</organism>
<feature type="domain" description="Signal transduction histidine kinase subgroup 3 dimerisation and phosphoacceptor" evidence="11">
    <location>
        <begin position="188"/>
        <end position="252"/>
    </location>
</feature>
<keyword evidence="9" id="KW-1133">Transmembrane helix</keyword>
<dbReference type="InterPro" id="IPR011712">
    <property type="entry name" value="Sig_transdc_His_kin_sub3_dim/P"/>
</dbReference>
<comment type="catalytic activity">
    <reaction evidence="1">
        <text>ATP + protein L-histidine = ADP + protein N-phospho-L-histidine.</text>
        <dbReference type="EC" id="2.7.13.3"/>
    </reaction>
</comment>
<dbReference type="Pfam" id="PF02518">
    <property type="entry name" value="HATPase_c"/>
    <property type="match status" value="1"/>
</dbReference>
<sequence length="443" mass="47334">MAVVQRLPSRELMLDLALWLVIAAPVFGFDELPDARQVAVVPLEWTQVAAVPLFGVAALASRRYPTVAATVPPALGLAATPEMLTNNYLVAQVVLAYLLGRRAAGQAVALLLFIAACAAGLLVILVTPATVMTSGTSLVFLALTTLVLPWLVGRYVRQQAELVRTGWELAERLEREHELTGEQARLRERSRIARDMHDSLGHELSMIALRAAALQVAPDVGKQGRHAAAELRRAAAEATSRLREVIGVLREDHETAPMLPAGDTVRSLVDRATASGVAVTLVDELTPAGDDEGTALPPMTHRAAYRVVQEALTNATKHAPGAPVTVTLRRQGAEAVVTVVNRATASRRRPGAPGHGLAGLDERVRLAGGTLDAWPAVDGFTVTARLPLTLGAVTTPGAARTSRHQLALARRRLRRSMINAMWAPAVTIAALLLLWFGFNLFGL</sequence>
<dbReference type="Pfam" id="PF07730">
    <property type="entry name" value="HisKA_3"/>
    <property type="match status" value="1"/>
</dbReference>
<dbReference type="EC" id="2.7.13.3" evidence="2"/>
<feature type="transmembrane region" description="Helical" evidence="9">
    <location>
        <begin position="420"/>
        <end position="438"/>
    </location>
</feature>
<feature type="domain" description="Histidine kinase/HSP90-like ATPase" evidence="10">
    <location>
        <begin position="302"/>
        <end position="389"/>
    </location>
</feature>
<dbReference type="EMBL" id="CP073721">
    <property type="protein sequence ID" value="UWZ39687.1"/>
    <property type="molecule type" value="Genomic_DNA"/>
</dbReference>
<accession>A0ABY5ZG13</accession>
<keyword evidence="9" id="KW-0812">Transmembrane</keyword>
<protein>
    <recommendedName>
        <fullName evidence="2">histidine kinase</fullName>
        <ecNumber evidence="2">2.7.13.3</ecNumber>
    </recommendedName>
</protein>
<evidence type="ECO:0000256" key="6">
    <source>
        <dbReference type="ARBA" id="ARBA00022777"/>
    </source>
</evidence>
<evidence type="ECO:0000313" key="12">
    <source>
        <dbReference type="EMBL" id="UWZ39687.1"/>
    </source>
</evidence>